<gene>
    <name evidence="2" type="ORF">CYNAS_LOCUS6681</name>
</gene>
<keyword evidence="1" id="KW-0472">Membrane</keyword>
<accession>A0AA36GMA0</accession>
<dbReference type="EMBL" id="CATQJL010000112">
    <property type="protein sequence ID" value="CAJ0594698.1"/>
    <property type="molecule type" value="Genomic_DNA"/>
</dbReference>
<name>A0AA36GMA0_CYLNA</name>
<comment type="caution">
    <text evidence="2">The sequence shown here is derived from an EMBL/GenBank/DDBJ whole genome shotgun (WGS) entry which is preliminary data.</text>
</comment>
<evidence type="ECO:0000313" key="3">
    <source>
        <dbReference type="Proteomes" id="UP001176961"/>
    </source>
</evidence>
<feature type="transmembrane region" description="Helical" evidence="1">
    <location>
        <begin position="105"/>
        <end position="124"/>
    </location>
</feature>
<evidence type="ECO:0000313" key="2">
    <source>
        <dbReference type="EMBL" id="CAJ0594698.1"/>
    </source>
</evidence>
<protein>
    <submittedName>
        <fullName evidence="2">Uncharacterized protein</fullName>
    </submittedName>
</protein>
<dbReference type="AlphaFoldDB" id="A0AA36GMA0"/>
<keyword evidence="1" id="KW-1133">Transmembrane helix</keyword>
<sequence>MRFPTLIDESGTSFGDDQGKAHALGRFFANVFEKADDDNHAMSMPWAMARISESIDDMTASNPMSLSLIVVNQCCYVRHGFHSFFRAWLSQESYPRFPDVFLTDASLRFGCAVFLPVIAAIYFFSPINVPESAFVAAVLYHD</sequence>
<dbReference type="Proteomes" id="UP001176961">
    <property type="component" value="Unassembled WGS sequence"/>
</dbReference>
<organism evidence="2 3">
    <name type="scientific">Cylicocyclus nassatus</name>
    <name type="common">Nematode worm</name>
    <dbReference type="NCBI Taxonomy" id="53992"/>
    <lineage>
        <taxon>Eukaryota</taxon>
        <taxon>Metazoa</taxon>
        <taxon>Ecdysozoa</taxon>
        <taxon>Nematoda</taxon>
        <taxon>Chromadorea</taxon>
        <taxon>Rhabditida</taxon>
        <taxon>Rhabditina</taxon>
        <taxon>Rhabditomorpha</taxon>
        <taxon>Strongyloidea</taxon>
        <taxon>Strongylidae</taxon>
        <taxon>Cylicocyclus</taxon>
    </lineage>
</organism>
<evidence type="ECO:0000256" key="1">
    <source>
        <dbReference type="SAM" id="Phobius"/>
    </source>
</evidence>
<keyword evidence="1" id="KW-0812">Transmembrane</keyword>
<proteinExistence type="predicted"/>
<reference evidence="2" key="1">
    <citation type="submission" date="2023-07" db="EMBL/GenBank/DDBJ databases">
        <authorList>
            <consortium name="CYATHOMIX"/>
        </authorList>
    </citation>
    <scope>NUCLEOTIDE SEQUENCE</scope>
    <source>
        <strain evidence="2">N/A</strain>
    </source>
</reference>
<keyword evidence="3" id="KW-1185">Reference proteome</keyword>